<name>U6RAW3_9BACT</name>
<dbReference type="GO" id="GO:0004252">
    <property type="term" value="F:serine-type endopeptidase activity"/>
    <property type="evidence" value="ECO:0007669"/>
    <property type="project" value="InterPro"/>
</dbReference>
<dbReference type="EC" id="3.4.21.89" evidence="3 8"/>
<dbReference type="Pfam" id="PF10502">
    <property type="entry name" value="Peptidase_S26"/>
    <property type="match status" value="1"/>
</dbReference>
<dbReference type="InterPro" id="IPR019756">
    <property type="entry name" value="Pept_S26A_signal_pept_1_Ser-AS"/>
</dbReference>
<comment type="similarity">
    <text evidence="2 8">Belongs to the peptidase S26 family.</text>
</comment>
<evidence type="ECO:0000256" key="1">
    <source>
        <dbReference type="ARBA" id="ARBA00000677"/>
    </source>
</evidence>
<dbReference type="PANTHER" id="PTHR43390">
    <property type="entry name" value="SIGNAL PEPTIDASE I"/>
    <property type="match status" value="1"/>
</dbReference>
<dbReference type="HOGENOM" id="CLU_028723_1_0_10"/>
<comment type="caution">
    <text evidence="10">The sequence shown here is derived from an EMBL/GenBank/DDBJ whole genome shotgun (WGS) entry which is preliminary data.</text>
</comment>
<dbReference type="Proteomes" id="UP000017831">
    <property type="component" value="Unassembled WGS sequence"/>
</dbReference>
<dbReference type="RefSeq" id="WP_005945014.1">
    <property type="nucleotide sequence ID" value="NZ_KB890319.1"/>
</dbReference>
<evidence type="ECO:0000256" key="4">
    <source>
        <dbReference type="ARBA" id="ARBA00019232"/>
    </source>
</evidence>
<evidence type="ECO:0000256" key="5">
    <source>
        <dbReference type="ARBA" id="ARBA00022670"/>
    </source>
</evidence>
<comment type="catalytic activity">
    <reaction evidence="1 8">
        <text>Cleavage of hydrophobic, N-terminal signal or leader sequences from secreted and periplasmic proteins.</text>
        <dbReference type="EC" id="3.4.21.89"/>
    </reaction>
</comment>
<dbReference type="SUPFAM" id="SSF51306">
    <property type="entry name" value="LexA/Signal peptidase"/>
    <property type="match status" value="1"/>
</dbReference>
<keyword evidence="11" id="KW-1185">Reference proteome</keyword>
<evidence type="ECO:0000256" key="8">
    <source>
        <dbReference type="RuleBase" id="RU362042"/>
    </source>
</evidence>
<dbReference type="Gene3D" id="2.10.109.10">
    <property type="entry name" value="Umud Fragment, subunit A"/>
    <property type="match status" value="1"/>
</dbReference>
<proteinExistence type="inferred from homology"/>
<feature type="domain" description="Peptidase S26" evidence="9">
    <location>
        <begin position="19"/>
        <end position="273"/>
    </location>
</feature>
<sequence>MKRARKWMNKAVNAIFGLAALLVLYVLAQILLFATFKIPSDSMEPTLIEGDVISVCKPALGARIFNIWTALKGEEVDVYRLSGFSKVRRDDILVFNFPYSEWNQWDENMKMNISNYYVKRCVAVPGDTLFIHDGIYMIGDGNVLAGNIESQKRIMKFNPDNIPDDQYYTLPFDSIVRWNIREFGPFYIPGKNDSIPMNRTNYLLYKKIIVWEQGEEVLFQDEKVYLGNKELDGYRFKSNYYFMSGDNSMNSVDSRFWGLIPEDFIVGKATLVITSRSRDTGKIRWNRVFKRIE</sequence>
<keyword evidence="5 8" id="KW-0645">Protease</keyword>
<feature type="active site" evidence="7">
    <location>
        <position position="42"/>
    </location>
</feature>
<dbReference type="NCBIfam" id="TIGR02227">
    <property type="entry name" value="sigpep_I_bact"/>
    <property type="match status" value="1"/>
</dbReference>
<accession>U6RAW3</accession>
<dbReference type="InterPro" id="IPR000223">
    <property type="entry name" value="Pept_S26A_signal_pept_1"/>
</dbReference>
<dbReference type="PATRIC" id="fig|1121098.3.peg.3829"/>
<feature type="active site" evidence="7">
    <location>
        <position position="119"/>
    </location>
</feature>
<dbReference type="InterPro" id="IPR019758">
    <property type="entry name" value="Pept_S26A_signal_pept_1_CS"/>
</dbReference>
<dbReference type="InterPro" id="IPR036286">
    <property type="entry name" value="LexA/Signal_pep-like_sf"/>
</dbReference>
<dbReference type="PRINTS" id="PR00727">
    <property type="entry name" value="LEADERPTASE"/>
</dbReference>
<dbReference type="PROSITE" id="PS00761">
    <property type="entry name" value="SPASE_I_3"/>
    <property type="match status" value="1"/>
</dbReference>
<dbReference type="EMBL" id="AQHY01000040">
    <property type="protein sequence ID" value="EOA52323.1"/>
    <property type="molecule type" value="Genomic_DNA"/>
</dbReference>
<keyword evidence="6 8" id="KW-0378">Hydrolase</keyword>
<evidence type="ECO:0000256" key="6">
    <source>
        <dbReference type="ARBA" id="ARBA00022801"/>
    </source>
</evidence>
<dbReference type="eggNOG" id="COG0681">
    <property type="taxonomic scope" value="Bacteria"/>
</dbReference>
<dbReference type="GO" id="GO:0016020">
    <property type="term" value="C:membrane"/>
    <property type="evidence" value="ECO:0007669"/>
    <property type="project" value="UniProtKB-SubCell"/>
</dbReference>
<comment type="subcellular location">
    <subcellularLocation>
        <location evidence="8">Membrane</location>
        <topology evidence="8">Single-pass type II membrane protein</topology>
    </subcellularLocation>
</comment>
<dbReference type="CDD" id="cd06530">
    <property type="entry name" value="S26_SPase_I"/>
    <property type="match status" value="2"/>
</dbReference>
<evidence type="ECO:0000313" key="11">
    <source>
        <dbReference type="Proteomes" id="UP000017831"/>
    </source>
</evidence>
<dbReference type="STRING" id="1121098.HMPREF1534_03749"/>
<organism evidence="10 11">
    <name type="scientific">Phocaeicola massiliensis B84634 = Timone 84634 = DSM 17679 = JCM 13223</name>
    <dbReference type="NCBI Taxonomy" id="1121098"/>
    <lineage>
        <taxon>Bacteria</taxon>
        <taxon>Pseudomonadati</taxon>
        <taxon>Bacteroidota</taxon>
        <taxon>Bacteroidia</taxon>
        <taxon>Bacteroidales</taxon>
        <taxon>Bacteroidaceae</taxon>
        <taxon>Phocaeicola</taxon>
    </lineage>
</organism>
<evidence type="ECO:0000256" key="2">
    <source>
        <dbReference type="ARBA" id="ARBA00009370"/>
    </source>
</evidence>
<dbReference type="PROSITE" id="PS00501">
    <property type="entry name" value="SPASE_I_1"/>
    <property type="match status" value="1"/>
</dbReference>
<dbReference type="GO" id="GO:0009003">
    <property type="term" value="F:signal peptidase activity"/>
    <property type="evidence" value="ECO:0007669"/>
    <property type="project" value="UniProtKB-EC"/>
</dbReference>
<gene>
    <name evidence="10" type="ORF">HMPREF1534_03749</name>
</gene>
<dbReference type="AlphaFoldDB" id="U6RAW3"/>
<dbReference type="PANTHER" id="PTHR43390:SF1">
    <property type="entry name" value="CHLOROPLAST PROCESSING PEPTIDASE"/>
    <property type="match status" value="1"/>
</dbReference>
<evidence type="ECO:0000256" key="7">
    <source>
        <dbReference type="PIRSR" id="PIRSR600223-1"/>
    </source>
</evidence>
<reference evidence="10 11" key="1">
    <citation type="submission" date="2013-04" db="EMBL/GenBank/DDBJ databases">
        <title>The Genome Sequence of Bacteroides massiliensis DSM 17679.</title>
        <authorList>
            <consortium name="The Broad Institute Genomics Platform"/>
            <person name="Earl A."/>
            <person name="Ward D."/>
            <person name="Feldgarden M."/>
            <person name="Gevers D."/>
            <person name="Martens E."/>
            <person name="Fenner L."/>
            <person name="Roux V."/>
            <person name="Mallet M.N."/>
            <person name="Raoult D."/>
            <person name="Walker B."/>
            <person name="Young S."/>
            <person name="Zeng Q."/>
            <person name="Gargeya S."/>
            <person name="Fitzgerald M."/>
            <person name="Haas B."/>
            <person name="Abouelleil A."/>
            <person name="Allen A.W."/>
            <person name="Alvarado L."/>
            <person name="Arachchi H.M."/>
            <person name="Berlin A.M."/>
            <person name="Chapman S.B."/>
            <person name="Gainer-Dewar J."/>
            <person name="Goldberg J."/>
            <person name="Griggs A."/>
            <person name="Gujja S."/>
            <person name="Hansen M."/>
            <person name="Howarth C."/>
            <person name="Imamovic A."/>
            <person name="Ireland A."/>
            <person name="Larimer J."/>
            <person name="McCowan C."/>
            <person name="Murphy C."/>
            <person name="Pearson M."/>
            <person name="Poon T.W."/>
            <person name="Priest M."/>
            <person name="Roberts A."/>
            <person name="Saif S."/>
            <person name="Shea T."/>
            <person name="Sisk P."/>
            <person name="Sykes S."/>
            <person name="Wortman J."/>
            <person name="Nusbaum C."/>
            <person name="Birren B."/>
        </authorList>
    </citation>
    <scope>NUCLEOTIDE SEQUENCE [LARGE SCALE GENOMIC DNA]</scope>
    <source>
        <strain evidence="11">B84634 / Timone 84634 / DSM 17679 / JCM 13223</strain>
    </source>
</reference>
<dbReference type="OrthoDB" id="9802919at2"/>
<evidence type="ECO:0000256" key="3">
    <source>
        <dbReference type="ARBA" id="ARBA00013208"/>
    </source>
</evidence>
<dbReference type="GO" id="GO:0006465">
    <property type="term" value="P:signal peptide processing"/>
    <property type="evidence" value="ECO:0007669"/>
    <property type="project" value="InterPro"/>
</dbReference>
<evidence type="ECO:0000259" key="9">
    <source>
        <dbReference type="Pfam" id="PF10502"/>
    </source>
</evidence>
<protein>
    <recommendedName>
        <fullName evidence="4 8">Signal peptidase I</fullName>
        <ecNumber evidence="3 8">3.4.21.89</ecNumber>
    </recommendedName>
</protein>
<dbReference type="InterPro" id="IPR019533">
    <property type="entry name" value="Peptidase_S26"/>
</dbReference>
<evidence type="ECO:0000313" key="10">
    <source>
        <dbReference type="EMBL" id="EOA52323.1"/>
    </source>
</evidence>